<dbReference type="AlphaFoldDB" id="A0A453DBG0"/>
<reference evidence="3" key="2">
    <citation type="journal article" date="2017" name="Nat. Plants">
        <title>The Aegilops tauschii genome reveals multiple impacts of transposons.</title>
        <authorList>
            <person name="Zhao G."/>
            <person name="Zou C."/>
            <person name="Li K."/>
            <person name="Wang K."/>
            <person name="Li T."/>
            <person name="Gao L."/>
            <person name="Zhang X."/>
            <person name="Wang H."/>
            <person name="Yang Z."/>
            <person name="Liu X."/>
            <person name="Jiang W."/>
            <person name="Mao L."/>
            <person name="Kong X."/>
            <person name="Jiao Y."/>
            <person name="Jia J."/>
        </authorList>
    </citation>
    <scope>NUCLEOTIDE SEQUENCE [LARGE SCALE GENOMIC DNA]</scope>
    <source>
        <strain evidence="3">cv. AL8/78</strain>
    </source>
</reference>
<reference evidence="2" key="5">
    <citation type="journal article" date="2021" name="G3 (Bethesda)">
        <title>Aegilops tauschii genome assembly Aet v5.0 features greater sequence contiguity and improved annotation.</title>
        <authorList>
            <person name="Wang L."/>
            <person name="Zhu T."/>
            <person name="Rodriguez J.C."/>
            <person name="Deal K.R."/>
            <person name="Dubcovsky J."/>
            <person name="McGuire P.E."/>
            <person name="Lux T."/>
            <person name="Spannagl M."/>
            <person name="Mayer K.F.X."/>
            <person name="Baldrich P."/>
            <person name="Meyers B.C."/>
            <person name="Huo N."/>
            <person name="Gu Y.Q."/>
            <person name="Zhou H."/>
            <person name="Devos K.M."/>
            <person name="Bennetzen J.L."/>
            <person name="Unver T."/>
            <person name="Budak H."/>
            <person name="Gulick P.J."/>
            <person name="Galiba G."/>
            <person name="Kalapos B."/>
            <person name="Nelson D.R."/>
            <person name="Li P."/>
            <person name="You F.M."/>
            <person name="Luo M.C."/>
            <person name="Dvorak J."/>
        </authorList>
    </citation>
    <scope>NUCLEOTIDE SEQUENCE [LARGE SCALE GENOMIC DNA]</scope>
    <source>
        <strain evidence="2">cv. AL8/78</strain>
    </source>
</reference>
<keyword evidence="1" id="KW-0472">Membrane</keyword>
<feature type="transmembrane region" description="Helical" evidence="1">
    <location>
        <begin position="48"/>
        <end position="65"/>
    </location>
</feature>
<dbReference type="EnsemblPlants" id="AET2Gv21175800.36">
    <property type="protein sequence ID" value="AET2Gv21175800.36"/>
    <property type="gene ID" value="AET2Gv21175800"/>
</dbReference>
<reference evidence="2" key="3">
    <citation type="journal article" date="2017" name="Nature">
        <title>Genome sequence of the progenitor of the wheat D genome Aegilops tauschii.</title>
        <authorList>
            <person name="Luo M.C."/>
            <person name="Gu Y.Q."/>
            <person name="Puiu D."/>
            <person name="Wang H."/>
            <person name="Twardziok S.O."/>
            <person name="Deal K.R."/>
            <person name="Huo N."/>
            <person name="Zhu T."/>
            <person name="Wang L."/>
            <person name="Wang Y."/>
            <person name="McGuire P.E."/>
            <person name="Liu S."/>
            <person name="Long H."/>
            <person name="Ramasamy R.K."/>
            <person name="Rodriguez J.C."/>
            <person name="Van S.L."/>
            <person name="Yuan L."/>
            <person name="Wang Z."/>
            <person name="Xia Z."/>
            <person name="Xiao L."/>
            <person name="Anderson O.D."/>
            <person name="Ouyang S."/>
            <person name="Liang Y."/>
            <person name="Zimin A.V."/>
            <person name="Pertea G."/>
            <person name="Qi P."/>
            <person name="Bennetzen J.L."/>
            <person name="Dai X."/>
            <person name="Dawson M.W."/>
            <person name="Muller H.G."/>
            <person name="Kugler K."/>
            <person name="Rivarola-Duarte L."/>
            <person name="Spannagl M."/>
            <person name="Mayer K.F.X."/>
            <person name="Lu F.H."/>
            <person name="Bevan M.W."/>
            <person name="Leroy P."/>
            <person name="Li P."/>
            <person name="You F.M."/>
            <person name="Sun Q."/>
            <person name="Liu Z."/>
            <person name="Lyons E."/>
            <person name="Wicker T."/>
            <person name="Salzberg S.L."/>
            <person name="Devos K.M."/>
            <person name="Dvorak J."/>
        </authorList>
    </citation>
    <scope>NUCLEOTIDE SEQUENCE [LARGE SCALE GENOMIC DNA]</scope>
    <source>
        <strain evidence="2">cv. AL8/78</strain>
    </source>
</reference>
<reference evidence="2" key="4">
    <citation type="submission" date="2019-03" db="UniProtKB">
        <authorList>
            <consortium name="EnsemblPlants"/>
        </authorList>
    </citation>
    <scope>IDENTIFICATION</scope>
</reference>
<evidence type="ECO:0000313" key="2">
    <source>
        <dbReference type="EnsemblPlants" id="AET2Gv21175800.36"/>
    </source>
</evidence>
<keyword evidence="1" id="KW-1133">Transmembrane helix</keyword>
<keyword evidence="3" id="KW-1185">Reference proteome</keyword>
<keyword evidence="1" id="KW-0812">Transmembrane</keyword>
<name>A0A453DBG0_AEGTS</name>
<protein>
    <submittedName>
        <fullName evidence="2">Uncharacterized protein</fullName>
    </submittedName>
</protein>
<feature type="transmembrane region" description="Helical" evidence="1">
    <location>
        <begin position="20"/>
        <end position="42"/>
    </location>
</feature>
<organism evidence="2 3">
    <name type="scientific">Aegilops tauschii subsp. strangulata</name>
    <name type="common">Goatgrass</name>
    <dbReference type="NCBI Taxonomy" id="200361"/>
    <lineage>
        <taxon>Eukaryota</taxon>
        <taxon>Viridiplantae</taxon>
        <taxon>Streptophyta</taxon>
        <taxon>Embryophyta</taxon>
        <taxon>Tracheophyta</taxon>
        <taxon>Spermatophyta</taxon>
        <taxon>Magnoliopsida</taxon>
        <taxon>Liliopsida</taxon>
        <taxon>Poales</taxon>
        <taxon>Poaceae</taxon>
        <taxon>BOP clade</taxon>
        <taxon>Pooideae</taxon>
        <taxon>Triticodae</taxon>
        <taxon>Triticeae</taxon>
        <taxon>Triticinae</taxon>
        <taxon>Aegilops</taxon>
    </lineage>
</organism>
<dbReference type="Gramene" id="AET2Gv21175800.37">
    <property type="protein sequence ID" value="AET2Gv21175800.37"/>
    <property type="gene ID" value="AET2Gv21175800"/>
</dbReference>
<dbReference type="Proteomes" id="UP000015105">
    <property type="component" value="Chromosome 2D"/>
</dbReference>
<accession>A0A453DBG0</accession>
<sequence length="72" mass="8463">MFWFRIKDGKILQYSFKNSILMNGYCACMGSIILYLHCFHIITLYSNNLVICVIVILCSILNWLLKYGSELY</sequence>
<proteinExistence type="predicted"/>
<reference evidence="3" key="1">
    <citation type="journal article" date="2014" name="Science">
        <title>Ancient hybridizations among the ancestral genomes of bread wheat.</title>
        <authorList>
            <consortium name="International Wheat Genome Sequencing Consortium,"/>
            <person name="Marcussen T."/>
            <person name="Sandve S.R."/>
            <person name="Heier L."/>
            <person name="Spannagl M."/>
            <person name="Pfeifer M."/>
            <person name="Jakobsen K.S."/>
            <person name="Wulff B.B."/>
            <person name="Steuernagel B."/>
            <person name="Mayer K.F."/>
            <person name="Olsen O.A."/>
        </authorList>
    </citation>
    <scope>NUCLEOTIDE SEQUENCE [LARGE SCALE GENOMIC DNA]</scope>
    <source>
        <strain evidence="3">cv. AL8/78</strain>
    </source>
</reference>
<dbReference type="Gramene" id="AET2Gv21175800.36">
    <property type="protein sequence ID" value="AET2Gv21175800.36"/>
    <property type="gene ID" value="AET2Gv21175800"/>
</dbReference>
<dbReference type="EnsemblPlants" id="AET2Gv21175800.37">
    <property type="protein sequence ID" value="AET2Gv21175800.37"/>
    <property type="gene ID" value="AET2Gv21175800"/>
</dbReference>
<evidence type="ECO:0000256" key="1">
    <source>
        <dbReference type="SAM" id="Phobius"/>
    </source>
</evidence>
<evidence type="ECO:0000313" key="3">
    <source>
        <dbReference type="Proteomes" id="UP000015105"/>
    </source>
</evidence>